<sequence>MAWSPRRGPVERMVSMPTRPKPAVGSVRGSVYSSSPRGAHQPYPQQSAAQVSPRSYIRGVEKPVPSRSTMPWRGGGPGVRSHSAEALGAGASRATSSRSPRGKPTASGLRSSERLDQVGVEILCEASSSPGMPSLLMPRPRYSAVNGVTRSASAVVPRPKNASPRSTGGGGRSATIRVATAASPVAVSTARSEPRLPESPRDQMRNSPGGEGSAEDDNVPSSGGLEQILLERIAALEAQVVDRHGLVAKINRQQEQLDRLESLAKENAVLKAQVAKAGKPAVPTRGAARRRAGQTALTPWSAVSPTQKARAGPELRIAMAPQRAVPGRTVAKVMPPQFTEIKGPGRHIAVPAVPLVPPVPPG</sequence>
<dbReference type="EMBL" id="CAMXCT020000354">
    <property type="protein sequence ID" value="CAL1130974.1"/>
    <property type="molecule type" value="Genomic_DNA"/>
</dbReference>
<protein>
    <submittedName>
        <fullName evidence="4">Homeobox protein Wariai</fullName>
    </submittedName>
</protein>
<organism evidence="3">
    <name type="scientific">Cladocopium goreaui</name>
    <dbReference type="NCBI Taxonomy" id="2562237"/>
    <lineage>
        <taxon>Eukaryota</taxon>
        <taxon>Sar</taxon>
        <taxon>Alveolata</taxon>
        <taxon>Dinophyceae</taxon>
        <taxon>Suessiales</taxon>
        <taxon>Symbiodiniaceae</taxon>
        <taxon>Cladocopium</taxon>
    </lineage>
</organism>
<evidence type="ECO:0000256" key="2">
    <source>
        <dbReference type="SAM" id="MobiDB-lite"/>
    </source>
</evidence>
<evidence type="ECO:0000313" key="3">
    <source>
        <dbReference type="EMBL" id="CAI3977599.1"/>
    </source>
</evidence>
<reference evidence="4 5" key="2">
    <citation type="submission" date="2024-05" db="EMBL/GenBank/DDBJ databases">
        <authorList>
            <person name="Chen Y."/>
            <person name="Shah S."/>
            <person name="Dougan E. K."/>
            <person name="Thang M."/>
            <person name="Chan C."/>
        </authorList>
    </citation>
    <scope>NUCLEOTIDE SEQUENCE [LARGE SCALE GENOMIC DNA]</scope>
</reference>
<feature type="compositionally biased region" description="Low complexity" evidence="2">
    <location>
        <begin position="88"/>
        <end position="99"/>
    </location>
</feature>
<feature type="compositionally biased region" description="Polar residues" evidence="2">
    <location>
        <begin position="43"/>
        <end position="53"/>
    </location>
</feature>
<reference evidence="3" key="1">
    <citation type="submission" date="2022-10" db="EMBL/GenBank/DDBJ databases">
        <authorList>
            <person name="Chen Y."/>
            <person name="Dougan E. K."/>
            <person name="Chan C."/>
            <person name="Rhodes N."/>
            <person name="Thang M."/>
        </authorList>
    </citation>
    <scope>NUCLEOTIDE SEQUENCE</scope>
</reference>
<feature type="compositionally biased region" description="Basic and acidic residues" evidence="2">
    <location>
        <begin position="192"/>
        <end position="204"/>
    </location>
</feature>
<feature type="compositionally biased region" description="Low complexity" evidence="2">
    <location>
        <begin position="24"/>
        <end position="38"/>
    </location>
</feature>
<name>A0A9P1FHU4_9DINO</name>
<dbReference type="GO" id="GO:0003677">
    <property type="term" value="F:DNA binding"/>
    <property type="evidence" value="ECO:0007669"/>
    <property type="project" value="UniProtKB-KW"/>
</dbReference>
<gene>
    <name evidence="3" type="ORF">C1SCF055_LOCUS5729</name>
</gene>
<keyword evidence="4" id="KW-0371">Homeobox</keyword>
<proteinExistence type="predicted"/>
<dbReference type="Proteomes" id="UP001152797">
    <property type="component" value="Unassembled WGS sequence"/>
</dbReference>
<feature type="coiled-coil region" evidence="1">
    <location>
        <begin position="243"/>
        <end position="273"/>
    </location>
</feature>
<evidence type="ECO:0000256" key="1">
    <source>
        <dbReference type="SAM" id="Coils"/>
    </source>
</evidence>
<feature type="region of interest" description="Disordered" evidence="2">
    <location>
        <begin position="1"/>
        <end position="115"/>
    </location>
</feature>
<keyword evidence="5" id="KW-1185">Reference proteome</keyword>
<evidence type="ECO:0000313" key="4">
    <source>
        <dbReference type="EMBL" id="CAL4764911.1"/>
    </source>
</evidence>
<dbReference type="AlphaFoldDB" id="A0A9P1FHU4"/>
<feature type="compositionally biased region" description="Polar residues" evidence="2">
    <location>
        <begin position="297"/>
        <end position="307"/>
    </location>
</feature>
<comment type="caution">
    <text evidence="3">The sequence shown here is derived from an EMBL/GenBank/DDBJ whole genome shotgun (WGS) entry which is preliminary data.</text>
</comment>
<feature type="compositionally biased region" description="Low complexity" evidence="2">
    <location>
        <begin position="177"/>
        <end position="191"/>
    </location>
</feature>
<accession>A0A9P1FHU4</accession>
<dbReference type="OrthoDB" id="10415752at2759"/>
<feature type="region of interest" description="Disordered" evidence="2">
    <location>
        <begin position="150"/>
        <end position="222"/>
    </location>
</feature>
<evidence type="ECO:0000313" key="5">
    <source>
        <dbReference type="Proteomes" id="UP001152797"/>
    </source>
</evidence>
<feature type="region of interest" description="Disordered" evidence="2">
    <location>
        <begin position="280"/>
        <end position="309"/>
    </location>
</feature>
<keyword evidence="1" id="KW-0175">Coiled coil</keyword>
<keyword evidence="4" id="KW-0238">DNA-binding</keyword>
<dbReference type="EMBL" id="CAMXCT030000354">
    <property type="protein sequence ID" value="CAL4764911.1"/>
    <property type="molecule type" value="Genomic_DNA"/>
</dbReference>
<dbReference type="EMBL" id="CAMXCT010000354">
    <property type="protein sequence ID" value="CAI3977599.1"/>
    <property type="molecule type" value="Genomic_DNA"/>
</dbReference>